<evidence type="ECO:0000313" key="5">
    <source>
        <dbReference type="Proteomes" id="UP000249396"/>
    </source>
</evidence>
<protein>
    <recommendedName>
        <fullName evidence="2">Anti-sigma factor antagonist</fullName>
    </recommendedName>
</protein>
<dbReference type="Proteomes" id="UP000249396">
    <property type="component" value="Unassembled WGS sequence"/>
</dbReference>
<dbReference type="GO" id="GO:0043856">
    <property type="term" value="F:anti-sigma factor antagonist activity"/>
    <property type="evidence" value="ECO:0007669"/>
    <property type="project" value="InterPro"/>
</dbReference>
<evidence type="ECO:0000256" key="2">
    <source>
        <dbReference type="RuleBase" id="RU003749"/>
    </source>
</evidence>
<reference evidence="4 5" key="1">
    <citation type="journal article" date="2018" name="Aquat. Microb. Ecol.">
        <title>Gammaproteobacterial methanotrophs dominate.</title>
        <authorList>
            <person name="Rissanen A.J."/>
            <person name="Saarenheimo J."/>
            <person name="Tiirola M."/>
            <person name="Peura S."/>
            <person name="Aalto S.L."/>
            <person name="Karvinen A."/>
            <person name="Nykanen H."/>
        </authorList>
    </citation>
    <scope>NUCLEOTIDE SEQUENCE [LARGE SCALE GENOMIC DNA]</scope>
    <source>
        <strain evidence="4">AMbin10</strain>
    </source>
</reference>
<accession>A0A2W4QLQ3</accession>
<dbReference type="InterPro" id="IPR002645">
    <property type="entry name" value="STAS_dom"/>
</dbReference>
<comment type="similarity">
    <text evidence="1 2">Belongs to the anti-sigma-factor antagonist family.</text>
</comment>
<dbReference type="PANTHER" id="PTHR33495">
    <property type="entry name" value="ANTI-SIGMA FACTOR ANTAGONIST TM_1081-RELATED-RELATED"/>
    <property type="match status" value="1"/>
</dbReference>
<feature type="domain" description="STAS" evidence="3">
    <location>
        <begin position="1"/>
        <end position="113"/>
    </location>
</feature>
<gene>
    <name evidence="4" type="ORF">DM484_26615</name>
</gene>
<dbReference type="InterPro" id="IPR036513">
    <property type="entry name" value="STAS_dom_sf"/>
</dbReference>
<dbReference type="InterPro" id="IPR003658">
    <property type="entry name" value="Anti-sigma_ant"/>
</dbReference>
<dbReference type="AlphaFoldDB" id="A0A2W4QLQ3"/>
<dbReference type="Pfam" id="PF01740">
    <property type="entry name" value="STAS"/>
    <property type="match status" value="1"/>
</dbReference>
<evidence type="ECO:0000259" key="3">
    <source>
        <dbReference type="PROSITE" id="PS50801"/>
    </source>
</evidence>
<proteinExistence type="inferred from homology"/>
<dbReference type="SUPFAM" id="SSF52091">
    <property type="entry name" value="SpoIIaa-like"/>
    <property type="match status" value="1"/>
</dbReference>
<dbReference type="PROSITE" id="PS50801">
    <property type="entry name" value="STAS"/>
    <property type="match status" value="1"/>
</dbReference>
<name>A0A2W4QLQ3_9GAMM</name>
<evidence type="ECO:0000256" key="1">
    <source>
        <dbReference type="ARBA" id="ARBA00009013"/>
    </source>
</evidence>
<comment type="caution">
    <text evidence="4">The sequence shown here is derived from an EMBL/GenBank/DDBJ whole genome shotgun (WGS) entry which is preliminary data.</text>
</comment>
<dbReference type="PANTHER" id="PTHR33495:SF2">
    <property type="entry name" value="ANTI-SIGMA FACTOR ANTAGONIST TM_1081-RELATED"/>
    <property type="match status" value="1"/>
</dbReference>
<sequence>MKVHSETIDGIDVVILKGRLVSADTQRVRVAMLQVVEEGHAMLVVDISQVTFIDSSGLSVLLSVFKAVRKRGGEMNLFGMTEQIRHLLELTRVEQVLASYADRQSAIEALRELKR</sequence>
<dbReference type="Gene3D" id="3.30.750.24">
    <property type="entry name" value="STAS domain"/>
    <property type="match status" value="1"/>
</dbReference>
<dbReference type="NCBIfam" id="TIGR00377">
    <property type="entry name" value="ant_ant_sig"/>
    <property type="match status" value="1"/>
</dbReference>
<evidence type="ECO:0000313" key="4">
    <source>
        <dbReference type="EMBL" id="PZN71329.1"/>
    </source>
</evidence>
<dbReference type="CDD" id="cd07043">
    <property type="entry name" value="STAS_anti-anti-sigma_factors"/>
    <property type="match status" value="1"/>
</dbReference>
<dbReference type="EMBL" id="QJPH01000526">
    <property type="protein sequence ID" value="PZN71329.1"/>
    <property type="molecule type" value="Genomic_DNA"/>
</dbReference>
<organism evidence="4 5">
    <name type="scientific">Candidatus Methylumidiphilus alinenensis</name>
    <dbReference type="NCBI Taxonomy" id="2202197"/>
    <lineage>
        <taxon>Bacteria</taxon>
        <taxon>Pseudomonadati</taxon>
        <taxon>Pseudomonadota</taxon>
        <taxon>Gammaproteobacteria</taxon>
        <taxon>Methylococcales</taxon>
        <taxon>Candidatus Methylumidiphilus</taxon>
    </lineage>
</organism>